<evidence type="ECO:0000313" key="2">
    <source>
        <dbReference type="Proteomes" id="UP001437256"/>
    </source>
</evidence>
<gene>
    <name evidence="1" type="ORF">AAF712_010950</name>
</gene>
<evidence type="ECO:0000313" key="1">
    <source>
        <dbReference type="EMBL" id="KAL0062191.1"/>
    </source>
</evidence>
<keyword evidence="2" id="KW-1185">Reference proteome</keyword>
<organism evidence="1 2">
    <name type="scientific">Marasmius tenuissimus</name>
    <dbReference type="NCBI Taxonomy" id="585030"/>
    <lineage>
        <taxon>Eukaryota</taxon>
        <taxon>Fungi</taxon>
        <taxon>Dikarya</taxon>
        <taxon>Basidiomycota</taxon>
        <taxon>Agaricomycotina</taxon>
        <taxon>Agaricomycetes</taxon>
        <taxon>Agaricomycetidae</taxon>
        <taxon>Agaricales</taxon>
        <taxon>Marasmiineae</taxon>
        <taxon>Marasmiaceae</taxon>
        <taxon>Marasmius</taxon>
    </lineage>
</organism>
<accession>A0ABR2ZME3</accession>
<proteinExistence type="predicted"/>
<dbReference type="Proteomes" id="UP001437256">
    <property type="component" value="Unassembled WGS sequence"/>
</dbReference>
<reference evidence="1 2" key="1">
    <citation type="submission" date="2024-05" db="EMBL/GenBank/DDBJ databases">
        <title>A draft genome resource for the thread blight pathogen Marasmius tenuissimus strain MS-2.</title>
        <authorList>
            <person name="Yulfo-Soto G.E."/>
            <person name="Baruah I.K."/>
            <person name="Amoako-Attah I."/>
            <person name="Bukari Y."/>
            <person name="Meinhardt L.W."/>
            <person name="Bailey B.A."/>
            <person name="Cohen S.P."/>
        </authorList>
    </citation>
    <scope>NUCLEOTIDE SEQUENCE [LARGE SCALE GENOMIC DNA]</scope>
    <source>
        <strain evidence="1 2">MS-2</strain>
    </source>
</reference>
<dbReference type="EMBL" id="JBBXMP010000112">
    <property type="protein sequence ID" value="KAL0062191.1"/>
    <property type="molecule type" value="Genomic_DNA"/>
</dbReference>
<comment type="caution">
    <text evidence="1">The sequence shown here is derived from an EMBL/GenBank/DDBJ whole genome shotgun (WGS) entry which is preliminary data.</text>
</comment>
<protein>
    <submittedName>
        <fullName evidence="1">Uncharacterized protein</fullName>
    </submittedName>
</protein>
<name>A0ABR2ZME3_9AGAR</name>
<sequence length="336" mass="38040">MDRKGFSIKDSGSLHRLGGVEFLEFDVEDDDFFKNNEGNNYLVTTNLPQRPPPSYLHPLFPKGYPLPVFRGQTLILPRRNPAFSVIPAAHRHLLLHAHLSHLRICTKDSGVTLEALVYLTQSLVSLTLEVFPTTPAWKALSPRHPPPVIQPKITFERLVELTINVLDDNADMHPWDIVQGEVLERLECPSLAALVLRSAVVWHPGFTEPSSQVPHAVATAFQSFIYRSNLSTRLRDFVFVGFRMVDWQVLEVIEMVPGVRGLTIGGWAGYGPPALKEPMIYTSLFFERFKRDTIDAAVFLPELKILRVQSNQKLEKEAEEFLEDLGRSLEVHVVDC</sequence>